<dbReference type="AlphaFoldDB" id="A0A271IV95"/>
<gene>
    <name evidence="1" type="ORF">BSZ37_00995</name>
</gene>
<keyword evidence="2" id="KW-1185">Reference proteome</keyword>
<proteinExistence type="predicted"/>
<dbReference type="Proteomes" id="UP000216339">
    <property type="component" value="Unassembled WGS sequence"/>
</dbReference>
<protein>
    <submittedName>
        <fullName evidence="1">Uncharacterized protein</fullName>
    </submittedName>
</protein>
<evidence type="ECO:0000313" key="2">
    <source>
        <dbReference type="Proteomes" id="UP000216339"/>
    </source>
</evidence>
<reference evidence="1 2" key="1">
    <citation type="submission" date="2016-11" db="EMBL/GenBank/DDBJ databases">
        <title>Study of marine rhodopsin-containing bacteria.</title>
        <authorList>
            <person name="Yoshizawa S."/>
            <person name="Kumagai Y."/>
            <person name="Kogure K."/>
        </authorList>
    </citation>
    <scope>NUCLEOTIDE SEQUENCE [LARGE SCALE GENOMIC DNA]</scope>
    <source>
        <strain evidence="1 2">SAORIC-28</strain>
    </source>
</reference>
<name>A0A271IV95_9BACT</name>
<sequence length="119" mass="12764">MSRLVLVAALLLAACDNVGGLDRPDLGDPYRVESATLDGDTLRAVVQYGGGCATHTFERQSQTDGERWEVWFVHDANGDLCEALLTDTLAADVAFLPATAIPLVLLTLSGDDVLLRAHR</sequence>
<comment type="caution">
    <text evidence="1">The sequence shown here is derived from an EMBL/GenBank/DDBJ whole genome shotgun (WGS) entry which is preliminary data.</text>
</comment>
<evidence type="ECO:0000313" key="1">
    <source>
        <dbReference type="EMBL" id="PAP75122.1"/>
    </source>
</evidence>
<dbReference type="PROSITE" id="PS51257">
    <property type="entry name" value="PROKAR_LIPOPROTEIN"/>
    <property type="match status" value="1"/>
</dbReference>
<dbReference type="RefSeq" id="WP_095508753.1">
    <property type="nucleotide sequence ID" value="NZ_MQWD01000001.1"/>
</dbReference>
<dbReference type="EMBL" id="MQWD01000001">
    <property type="protein sequence ID" value="PAP75122.1"/>
    <property type="molecule type" value="Genomic_DNA"/>
</dbReference>
<dbReference type="OrthoDB" id="1118380at2"/>
<organism evidence="1 2">
    <name type="scientific">Rubrivirga marina</name>
    <dbReference type="NCBI Taxonomy" id="1196024"/>
    <lineage>
        <taxon>Bacteria</taxon>
        <taxon>Pseudomonadati</taxon>
        <taxon>Rhodothermota</taxon>
        <taxon>Rhodothermia</taxon>
        <taxon>Rhodothermales</taxon>
        <taxon>Rubricoccaceae</taxon>
        <taxon>Rubrivirga</taxon>
    </lineage>
</organism>
<accession>A0A271IV95</accession>